<evidence type="ECO:0000313" key="1">
    <source>
        <dbReference type="EMBL" id="KAK3941210.1"/>
    </source>
</evidence>
<sequence length="585" mass="66178">MEARFLSIGRRHGPENHMGLAPQCGICADTILRHERVVAFWGGDLSYAGQTRPFAFPAPKYVGTYVDGLLLCRYEDCVHCAASVEFTPVHHECYEITKKNFATENIEELRRPWRGSQSTNLDISSGRLDRGWLSRVVQLYPGLTLLSKLNRLPTEILAIIEGYSRHATLWRYISVLHVACQLSGTDSVPLLTVPLCDIFSWERHGKLELVTSQTISPSPTLRLTLDFDGICRVERLQRWPRYSGETSDRLAYIVEGAGAQYGEVAQLAQLKNGLLRLPLPSSRWSKLRYWNTPAPPGLDSCVGYPFGDVGRDRFYAVDLDKIRGITFFFAKGRLFGIHIHHSKWTCALSTYDRLVNTQNWEGGYVWIYLPITRDNQVLSLGTRDARLHTGSGEASRSVLVRTRLEGDLIIGRQGSSTRGTIRDARYSKSTPITMVYSDESKKPFSAEHPGINPLKESDAYFSWAPLDGVVSALTFYDQRTGLCRGIVFHYENGGARAVGQCRLHVDPAVRVLRPLRICFQAELLAYQGTRVKFHDRDEHESGDENECSWECRPLVGYMTFWFAGEVSSQLRVVPKGRLPVLRNKW</sequence>
<gene>
    <name evidence="1" type="ORF">QBC46DRAFT_458524</name>
</gene>
<name>A0AAN6S5I4_9PEZI</name>
<accession>A0AAN6S5I4</accession>
<dbReference type="AlphaFoldDB" id="A0AAN6S5I4"/>
<reference evidence="2" key="1">
    <citation type="journal article" date="2023" name="Mol. Phylogenet. Evol.">
        <title>Genome-scale phylogeny and comparative genomics of the fungal order Sordariales.</title>
        <authorList>
            <person name="Hensen N."/>
            <person name="Bonometti L."/>
            <person name="Westerberg I."/>
            <person name="Brannstrom I.O."/>
            <person name="Guillou S."/>
            <person name="Cros-Aarteil S."/>
            <person name="Calhoun S."/>
            <person name="Haridas S."/>
            <person name="Kuo A."/>
            <person name="Mondo S."/>
            <person name="Pangilinan J."/>
            <person name="Riley R."/>
            <person name="LaButti K."/>
            <person name="Andreopoulos B."/>
            <person name="Lipzen A."/>
            <person name="Chen C."/>
            <person name="Yan M."/>
            <person name="Daum C."/>
            <person name="Ng V."/>
            <person name="Clum A."/>
            <person name="Steindorff A."/>
            <person name="Ohm R.A."/>
            <person name="Martin F."/>
            <person name="Silar P."/>
            <person name="Natvig D.O."/>
            <person name="Lalanne C."/>
            <person name="Gautier V."/>
            <person name="Ament-Velasquez S.L."/>
            <person name="Kruys A."/>
            <person name="Hutchinson M.I."/>
            <person name="Powell A.J."/>
            <person name="Barry K."/>
            <person name="Miller A.N."/>
            <person name="Grigoriev I.V."/>
            <person name="Debuchy R."/>
            <person name="Gladieux P."/>
            <person name="Hiltunen Thoren M."/>
            <person name="Johannesson H."/>
        </authorList>
    </citation>
    <scope>NUCLEOTIDE SEQUENCE [LARGE SCALE GENOMIC DNA]</scope>
    <source>
        <strain evidence="2">CBS 340.73</strain>
    </source>
</reference>
<comment type="caution">
    <text evidence="1">The sequence shown here is derived from an EMBL/GenBank/DDBJ whole genome shotgun (WGS) entry which is preliminary data.</text>
</comment>
<organism evidence="1 2">
    <name type="scientific">Diplogelasinospora grovesii</name>
    <dbReference type="NCBI Taxonomy" id="303347"/>
    <lineage>
        <taxon>Eukaryota</taxon>
        <taxon>Fungi</taxon>
        <taxon>Dikarya</taxon>
        <taxon>Ascomycota</taxon>
        <taxon>Pezizomycotina</taxon>
        <taxon>Sordariomycetes</taxon>
        <taxon>Sordariomycetidae</taxon>
        <taxon>Sordariales</taxon>
        <taxon>Diplogelasinosporaceae</taxon>
        <taxon>Diplogelasinospora</taxon>
    </lineage>
</organism>
<proteinExistence type="predicted"/>
<keyword evidence="2" id="KW-1185">Reference proteome</keyword>
<dbReference type="EMBL" id="MU853786">
    <property type="protein sequence ID" value="KAK3941210.1"/>
    <property type="molecule type" value="Genomic_DNA"/>
</dbReference>
<protein>
    <submittedName>
        <fullName evidence="1">Uncharacterized protein</fullName>
    </submittedName>
</protein>
<dbReference type="Proteomes" id="UP001303473">
    <property type="component" value="Unassembled WGS sequence"/>
</dbReference>
<evidence type="ECO:0000313" key="2">
    <source>
        <dbReference type="Proteomes" id="UP001303473"/>
    </source>
</evidence>